<dbReference type="Proteomes" id="UP000182762">
    <property type="component" value="Unassembled WGS sequence"/>
</dbReference>
<name>A0A1I6BSM7_9BACI</name>
<dbReference type="EMBL" id="FOXX01000013">
    <property type="protein sequence ID" value="SFQ83920.1"/>
    <property type="molecule type" value="Genomic_DNA"/>
</dbReference>
<evidence type="ECO:0000259" key="5">
    <source>
        <dbReference type="PROSITE" id="PS50931"/>
    </source>
</evidence>
<accession>A0A1I6BSM7</accession>
<dbReference type="PANTHER" id="PTHR30419">
    <property type="entry name" value="HTH-TYPE TRANSCRIPTIONAL REGULATOR YBHD"/>
    <property type="match status" value="1"/>
</dbReference>
<dbReference type="Gene3D" id="3.40.190.290">
    <property type="match status" value="1"/>
</dbReference>
<dbReference type="InterPro" id="IPR036390">
    <property type="entry name" value="WH_DNA-bd_sf"/>
</dbReference>
<dbReference type="InterPro" id="IPR000847">
    <property type="entry name" value="LysR_HTH_N"/>
</dbReference>
<dbReference type="GeneID" id="93712694"/>
<dbReference type="InterPro" id="IPR005119">
    <property type="entry name" value="LysR_subst-bd"/>
</dbReference>
<evidence type="ECO:0000256" key="3">
    <source>
        <dbReference type="ARBA" id="ARBA00023125"/>
    </source>
</evidence>
<evidence type="ECO:0000313" key="6">
    <source>
        <dbReference type="EMBL" id="SFQ83920.1"/>
    </source>
</evidence>
<keyword evidence="7" id="KW-1185">Reference proteome</keyword>
<organism evidence="6 7">
    <name type="scientific">Priestia endophytica DSM 13796</name>
    <dbReference type="NCBI Taxonomy" id="1121089"/>
    <lineage>
        <taxon>Bacteria</taxon>
        <taxon>Bacillati</taxon>
        <taxon>Bacillota</taxon>
        <taxon>Bacilli</taxon>
        <taxon>Bacillales</taxon>
        <taxon>Bacillaceae</taxon>
        <taxon>Priestia</taxon>
    </lineage>
</organism>
<protein>
    <submittedName>
        <fullName evidence="6">DNA-binding transcriptional regulator, LysR family</fullName>
    </submittedName>
</protein>
<comment type="caution">
    <text evidence="6">The sequence shown here is derived from an EMBL/GenBank/DDBJ whole genome shotgun (WGS) entry which is preliminary data.</text>
</comment>
<gene>
    <name evidence="6" type="ORF">SAMN02745910_04129</name>
</gene>
<reference evidence="6 7" key="1">
    <citation type="submission" date="2016-10" db="EMBL/GenBank/DDBJ databases">
        <authorList>
            <person name="Varghese N."/>
            <person name="Submissions S."/>
        </authorList>
    </citation>
    <scope>NUCLEOTIDE SEQUENCE [LARGE SCALE GENOMIC DNA]</scope>
    <source>
        <strain evidence="6 7">DSM 13796</strain>
    </source>
</reference>
<dbReference type="Pfam" id="PF03466">
    <property type="entry name" value="LysR_substrate"/>
    <property type="match status" value="1"/>
</dbReference>
<dbReference type="PANTHER" id="PTHR30419:SF28">
    <property type="entry name" value="HTH-TYPE TRANSCRIPTIONAL REGULATOR BSDA"/>
    <property type="match status" value="1"/>
</dbReference>
<comment type="similarity">
    <text evidence="1">Belongs to the LysR transcriptional regulatory family.</text>
</comment>
<dbReference type="SUPFAM" id="SSF53850">
    <property type="entry name" value="Periplasmic binding protein-like II"/>
    <property type="match status" value="1"/>
</dbReference>
<evidence type="ECO:0000256" key="4">
    <source>
        <dbReference type="ARBA" id="ARBA00023163"/>
    </source>
</evidence>
<dbReference type="RefSeq" id="WP_061802560.1">
    <property type="nucleotide sequence ID" value="NZ_FOXX01000013.1"/>
</dbReference>
<dbReference type="PROSITE" id="PS50931">
    <property type="entry name" value="HTH_LYSR"/>
    <property type="match status" value="1"/>
</dbReference>
<dbReference type="SUPFAM" id="SSF46785">
    <property type="entry name" value="Winged helix' DNA-binding domain"/>
    <property type="match status" value="1"/>
</dbReference>
<feature type="domain" description="HTH lysR-type" evidence="5">
    <location>
        <begin position="1"/>
        <end position="59"/>
    </location>
</feature>
<dbReference type="GO" id="GO:0003677">
    <property type="term" value="F:DNA binding"/>
    <property type="evidence" value="ECO:0007669"/>
    <property type="project" value="UniProtKB-KW"/>
</dbReference>
<dbReference type="InterPro" id="IPR050950">
    <property type="entry name" value="HTH-type_LysR_regulators"/>
</dbReference>
<dbReference type="InterPro" id="IPR036388">
    <property type="entry name" value="WH-like_DNA-bd_sf"/>
</dbReference>
<evidence type="ECO:0000313" key="7">
    <source>
        <dbReference type="Proteomes" id="UP000182762"/>
    </source>
</evidence>
<dbReference type="PRINTS" id="PR00039">
    <property type="entry name" value="HTHLYSR"/>
</dbReference>
<dbReference type="Pfam" id="PF00126">
    <property type="entry name" value="HTH_1"/>
    <property type="match status" value="1"/>
</dbReference>
<sequence>MDIRQMTYFIAIAEEGTITKAAERLHMAQPPLSRQVQGMEEELGVTLFERNKKKRMTLTPEGELFLQRAREVVNKMEDTVEEVKEFQNSGERKLSVGATIYSAALLVKSVVSYKEKHPNFTFQVWEDEPTRLEELLENRKIDVALTTTLFSNENVITKQLSEDPCVVVVPKNHPSTEPVSMETLSSLPLVLLRTHYGKGIYDSILAEFERLNLHPTLFCECHDSATLLNLVSAGFGATILPCSMLSLHGLNDLKTLSIENNPFILTTSLIYRKGYVSKAAQEFIQWFEEFQDVQS</sequence>
<evidence type="ECO:0000256" key="2">
    <source>
        <dbReference type="ARBA" id="ARBA00023015"/>
    </source>
</evidence>
<evidence type="ECO:0000256" key="1">
    <source>
        <dbReference type="ARBA" id="ARBA00009437"/>
    </source>
</evidence>
<dbReference type="Gene3D" id="1.10.10.10">
    <property type="entry name" value="Winged helix-like DNA-binding domain superfamily/Winged helix DNA-binding domain"/>
    <property type="match status" value="1"/>
</dbReference>
<keyword evidence="2" id="KW-0805">Transcription regulation</keyword>
<keyword evidence="3 6" id="KW-0238">DNA-binding</keyword>
<keyword evidence="4" id="KW-0804">Transcription</keyword>
<proteinExistence type="inferred from homology"/>
<dbReference type="CDD" id="cd05466">
    <property type="entry name" value="PBP2_LTTR_substrate"/>
    <property type="match status" value="1"/>
</dbReference>